<dbReference type="Proteomes" id="UP000647424">
    <property type="component" value="Unassembled WGS sequence"/>
</dbReference>
<dbReference type="GO" id="GO:0032993">
    <property type="term" value="C:protein-DNA complex"/>
    <property type="evidence" value="ECO:0007669"/>
    <property type="project" value="TreeGrafter"/>
</dbReference>
<dbReference type="SMART" id="SM00850">
    <property type="entry name" value="LytTR"/>
    <property type="match status" value="1"/>
</dbReference>
<keyword evidence="1" id="KW-0238">DNA-binding</keyword>
<feature type="domain" description="Response regulatory" evidence="3">
    <location>
        <begin position="7"/>
        <end position="127"/>
    </location>
</feature>
<evidence type="ECO:0000313" key="6">
    <source>
        <dbReference type="Proteomes" id="UP000647424"/>
    </source>
</evidence>
<reference evidence="5" key="1">
    <citation type="submission" date="2020-09" db="EMBL/GenBank/DDBJ databases">
        <title>Genome seq and assembly of Limnohabitants sp.</title>
        <authorList>
            <person name="Chhetri G."/>
        </authorList>
    </citation>
    <scope>NUCLEOTIDE SEQUENCE</scope>
    <source>
        <strain evidence="5">JUR4</strain>
    </source>
</reference>
<dbReference type="InterPro" id="IPR039420">
    <property type="entry name" value="WalR-like"/>
</dbReference>
<evidence type="ECO:0000256" key="2">
    <source>
        <dbReference type="PROSITE-ProRule" id="PRU00169"/>
    </source>
</evidence>
<dbReference type="PROSITE" id="PS50930">
    <property type="entry name" value="HTH_LYTTR"/>
    <property type="match status" value="1"/>
</dbReference>
<protein>
    <submittedName>
        <fullName evidence="5">Response regulator transcription factor</fullName>
    </submittedName>
</protein>
<dbReference type="Pfam" id="PF00072">
    <property type="entry name" value="Response_reg"/>
    <property type="match status" value="1"/>
</dbReference>
<feature type="modified residue" description="4-aspartylphosphate" evidence="2">
    <location>
        <position position="59"/>
    </location>
</feature>
<dbReference type="PANTHER" id="PTHR48111">
    <property type="entry name" value="REGULATOR OF RPOS"/>
    <property type="match status" value="1"/>
</dbReference>
<dbReference type="RefSeq" id="WP_191817705.1">
    <property type="nucleotide sequence ID" value="NZ_JACYFT010000001.1"/>
</dbReference>
<gene>
    <name evidence="5" type="ORF">IC609_01600</name>
</gene>
<accession>A0A927IKJ2</accession>
<evidence type="ECO:0000259" key="4">
    <source>
        <dbReference type="PROSITE" id="PS50930"/>
    </source>
</evidence>
<dbReference type="Gene3D" id="2.40.50.1020">
    <property type="entry name" value="LytTr DNA-binding domain"/>
    <property type="match status" value="1"/>
</dbReference>
<feature type="domain" description="HTH LytTR-type" evidence="4">
    <location>
        <begin position="172"/>
        <end position="274"/>
    </location>
</feature>
<dbReference type="SMART" id="SM00448">
    <property type="entry name" value="REC"/>
    <property type="match status" value="1"/>
</dbReference>
<dbReference type="GO" id="GO:0000156">
    <property type="term" value="F:phosphorelay response regulator activity"/>
    <property type="evidence" value="ECO:0007669"/>
    <property type="project" value="TreeGrafter"/>
</dbReference>
<dbReference type="PANTHER" id="PTHR48111:SF69">
    <property type="entry name" value="RESPONSE REGULATOR RECEIVER"/>
    <property type="match status" value="1"/>
</dbReference>
<dbReference type="Gene3D" id="3.40.50.2300">
    <property type="match status" value="1"/>
</dbReference>
<proteinExistence type="predicted"/>
<dbReference type="GO" id="GO:0006355">
    <property type="term" value="P:regulation of DNA-templated transcription"/>
    <property type="evidence" value="ECO:0007669"/>
    <property type="project" value="TreeGrafter"/>
</dbReference>
<name>A0A927IKJ2_9BURK</name>
<keyword evidence="2" id="KW-0597">Phosphoprotein</keyword>
<dbReference type="Pfam" id="PF04397">
    <property type="entry name" value="LytTR"/>
    <property type="match status" value="1"/>
</dbReference>
<evidence type="ECO:0000313" key="5">
    <source>
        <dbReference type="EMBL" id="MBD8049221.1"/>
    </source>
</evidence>
<comment type="caution">
    <text evidence="5">The sequence shown here is derived from an EMBL/GenBank/DDBJ whole genome shotgun (WGS) entry which is preliminary data.</text>
</comment>
<sequence length="274" mass="31203">MNRWPARAILADDERLMRDQLVLALQQAWPELRIEAQARNGQEALAAVQQWRPEVVFLDIRMPALNGIDTARAIVDWADEQDTTAPEIVFITAYDQYAVEAFEHGAVDYILKPAEPERLAKTVARVCQRLQQRHQDASPVASDAVPPPLLAQVLQQLTRQMKPQASAPLRWIQASLGQSLQMVPIEEVLFFSSDDKYTRVRTATQEHFIRKPIKELIDELDPEVFWPIHRATVVNARAIEAARRDDRGRLVLSLRGCSETLVVSRNHSARFKSM</sequence>
<evidence type="ECO:0000259" key="3">
    <source>
        <dbReference type="PROSITE" id="PS50110"/>
    </source>
</evidence>
<evidence type="ECO:0000256" key="1">
    <source>
        <dbReference type="ARBA" id="ARBA00023125"/>
    </source>
</evidence>
<keyword evidence="6" id="KW-1185">Reference proteome</keyword>
<dbReference type="AlphaFoldDB" id="A0A927IKJ2"/>
<dbReference type="PROSITE" id="PS50110">
    <property type="entry name" value="RESPONSE_REGULATORY"/>
    <property type="match status" value="1"/>
</dbReference>
<dbReference type="EMBL" id="JACYFT010000001">
    <property type="protein sequence ID" value="MBD8049221.1"/>
    <property type="molecule type" value="Genomic_DNA"/>
</dbReference>
<dbReference type="GO" id="GO:0000976">
    <property type="term" value="F:transcription cis-regulatory region binding"/>
    <property type="evidence" value="ECO:0007669"/>
    <property type="project" value="TreeGrafter"/>
</dbReference>
<dbReference type="InterPro" id="IPR007492">
    <property type="entry name" value="LytTR_DNA-bd_dom"/>
</dbReference>
<dbReference type="InterPro" id="IPR001789">
    <property type="entry name" value="Sig_transdc_resp-reg_receiver"/>
</dbReference>
<dbReference type="GO" id="GO:0005829">
    <property type="term" value="C:cytosol"/>
    <property type="evidence" value="ECO:0007669"/>
    <property type="project" value="TreeGrafter"/>
</dbReference>
<dbReference type="SUPFAM" id="SSF52172">
    <property type="entry name" value="CheY-like"/>
    <property type="match status" value="1"/>
</dbReference>
<dbReference type="InterPro" id="IPR011006">
    <property type="entry name" value="CheY-like_superfamily"/>
</dbReference>
<organism evidence="5 6">
    <name type="scientific">Limnohabitans radicicola</name>
    <dbReference type="NCBI Taxonomy" id="2771427"/>
    <lineage>
        <taxon>Bacteria</taxon>
        <taxon>Pseudomonadati</taxon>
        <taxon>Pseudomonadota</taxon>
        <taxon>Betaproteobacteria</taxon>
        <taxon>Burkholderiales</taxon>
        <taxon>Comamonadaceae</taxon>
        <taxon>Limnohabitans</taxon>
    </lineage>
</organism>